<feature type="compositionally biased region" description="Acidic residues" evidence="1">
    <location>
        <begin position="75"/>
        <end position="90"/>
    </location>
</feature>
<comment type="caution">
    <text evidence="2">The sequence shown here is derived from an EMBL/GenBank/DDBJ whole genome shotgun (WGS) entry which is preliminary data.</text>
</comment>
<evidence type="ECO:0000256" key="1">
    <source>
        <dbReference type="SAM" id="MobiDB-lite"/>
    </source>
</evidence>
<gene>
    <name evidence="2" type="ORF">B0T25DRAFT_518924</name>
</gene>
<reference evidence="2" key="2">
    <citation type="submission" date="2023-06" db="EMBL/GenBank/DDBJ databases">
        <authorList>
            <consortium name="Lawrence Berkeley National Laboratory"/>
            <person name="Haridas S."/>
            <person name="Hensen N."/>
            <person name="Bonometti L."/>
            <person name="Westerberg I."/>
            <person name="Brannstrom I.O."/>
            <person name="Guillou S."/>
            <person name="Cros-Aarteil S."/>
            <person name="Calhoun S."/>
            <person name="Kuo A."/>
            <person name="Mondo S."/>
            <person name="Pangilinan J."/>
            <person name="Riley R."/>
            <person name="Labutti K."/>
            <person name="Andreopoulos B."/>
            <person name="Lipzen A."/>
            <person name="Chen C."/>
            <person name="Yanf M."/>
            <person name="Daum C."/>
            <person name="Ng V."/>
            <person name="Clum A."/>
            <person name="Steindorff A."/>
            <person name="Ohm R."/>
            <person name="Martin F."/>
            <person name="Silar P."/>
            <person name="Natvig D."/>
            <person name="Lalanne C."/>
            <person name="Gautier V."/>
            <person name="Ament-Velasquez S.L."/>
            <person name="Kruys A."/>
            <person name="Hutchinson M.I."/>
            <person name="Powell A.J."/>
            <person name="Barry K."/>
            <person name="Miller A.N."/>
            <person name="Grigoriev I.V."/>
            <person name="Debuchy R."/>
            <person name="Gladieux P."/>
            <person name="Thoren M.H."/>
            <person name="Johannesson H."/>
        </authorList>
    </citation>
    <scope>NUCLEOTIDE SEQUENCE</scope>
    <source>
        <strain evidence="2">CBS 955.72</strain>
    </source>
</reference>
<dbReference type="Proteomes" id="UP001275084">
    <property type="component" value="Unassembled WGS sequence"/>
</dbReference>
<keyword evidence="3" id="KW-1185">Reference proteome</keyword>
<reference evidence="2" key="1">
    <citation type="journal article" date="2023" name="Mol. Phylogenet. Evol.">
        <title>Genome-scale phylogeny and comparative genomics of the fungal order Sordariales.</title>
        <authorList>
            <person name="Hensen N."/>
            <person name="Bonometti L."/>
            <person name="Westerberg I."/>
            <person name="Brannstrom I.O."/>
            <person name="Guillou S."/>
            <person name="Cros-Aarteil S."/>
            <person name="Calhoun S."/>
            <person name="Haridas S."/>
            <person name="Kuo A."/>
            <person name="Mondo S."/>
            <person name="Pangilinan J."/>
            <person name="Riley R."/>
            <person name="LaButti K."/>
            <person name="Andreopoulos B."/>
            <person name="Lipzen A."/>
            <person name="Chen C."/>
            <person name="Yan M."/>
            <person name="Daum C."/>
            <person name="Ng V."/>
            <person name="Clum A."/>
            <person name="Steindorff A."/>
            <person name="Ohm R.A."/>
            <person name="Martin F."/>
            <person name="Silar P."/>
            <person name="Natvig D.O."/>
            <person name="Lalanne C."/>
            <person name="Gautier V."/>
            <person name="Ament-Velasquez S.L."/>
            <person name="Kruys A."/>
            <person name="Hutchinson M.I."/>
            <person name="Powell A.J."/>
            <person name="Barry K."/>
            <person name="Miller A.N."/>
            <person name="Grigoriev I.V."/>
            <person name="Debuchy R."/>
            <person name="Gladieux P."/>
            <person name="Hiltunen Thoren M."/>
            <person name="Johannesson H."/>
        </authorList>
    </citation>
    <scope>NUCLEOTIDE SEQUENCE</scope>
    <source>
        <strain evidence="2">CBS 955.72</strain>
    </source>
</reference>
<evidence type="ECO:0000313" key="3">
    <source>
        <dbReference type="Proteomes" id="UP001275084"/>
    </source>
</evidence>
<feature type="compositionally biased region" description="Basic and acidic residues" evidence="1">
    <location>
        <begin position="60"/>
        <end position="74"/>
    </location>
</feature>
<feature type="region of interest" description="Disordered" evidence="1">
    <location>
        <begin position="136"/>
        <end position="167"/>
    </location>
</feature>
<feature type="compositionally biased region" description="Low complexity" evidence="1">
    <location>
        <begin position="240"/>
        <end position="259"/>
    </location>
</feature>
<feature type="region of interest" description="Disordered" evidence="1">
    <location>
        <begin position="277"/>
        <end position="308"/>
    </location>
</feature>
<organism evidence="2 3">
    <name type="scientific">Lasiosphaeria hispida</name>
    <dbReference type="NCBI Taxonomy" id="260671"/>
    <lineage>
        <taxon>Eukaryota</taxon>
        <taxon>Fungi</taxon>
        <taxon>Dikarya</taxon>
        <taxon>Ascomycota</taxon>
        <taxon>Pezizomycotina</taxon>
        <taxon>Sordariomycetes</taxon>
        <taxon>Sordariomycetidae</taxon>
        <taxon>Sordariales</taxon>
        <taxon>Lasiosphaeriaceae</taxon>
        <taxon>Lasiosphaeria</taxon>
    </lineage>
</organism>
<feature type="region of interest" description="Disordered" evidence="1">
    <location>
        <begin position="1"/>
        <end position="91"/>
    </location>
</feature>
<dbReference type="AlphaFoldDB" id="A0AAJ0MEY1"/>
<feature type="compositionally biased region" description="Acidic residues" evidence="1">
    <location>
        <begin position="29"/>
        <end position="40"/>
    </location>
</feature>
<accession>A0AAJ0MEY1</accession>
<sequence>MADYVDPKGGPRVNQEQERSDEFIQLDTSDVEMQDAADAIEVERPQPKGKPRAKKGAKKQTKEGKKGARKRDWEWDSDATESLPDYDVDPTIDSNDRFSAATPFQACPTKRVAVPTPDSLPSRELSGLYSGRARLQNPPVMGWFPSPEPVPDHCRRDKTSVNPATAATRFVPAEFRPAAATAAAERTMLPATQPRPRLADFAGYSSDNRPAYIPQASTPFAPVDSSSSHATTATGPPDRPAVSSASSPSSGAPSSVTASFGTSSHAAAADITLVASPSAAHAAPAPTPSSAPAPLSHAEAVARDFKLT</sequence>
<evidence type="ECO:0000313" key="2">
    <source>
        <dbReference type="EMBL" id="KAK3353991.1"/>
    </source>
</evidence>
<name>A0AAJ0MEY1_9PEZI</name>
<feature type="compositionally biased region" description="Basic residues" evidence="1">
    <location>
        <begin position="47"/>
        <end position="59"/>
    </location>
</feature>
<proteinExistence type="predicted"/>
<dbReference type="EMBL" id="JAUIQD010000004">
    <property type="protein sequence ID" value="KAK3353991.1"/>
    <property type="molecule type" value="Genomic_DNA"/>
</dbReference>
<feature type="compositionally biased region" description="Polar residues" evidence="1">
    <location>
        <begin position="224"/>
        <end position="234"/>
    </location>
</feature>
<feature type="region of interest" description="Disordered" evidence="1">
    <location>
        <begin position="185"/>
        <end position="260"/>
    </location>
</feature>
<feature type="compositionally biased region" description="Basic and acidic residues" evidence="1">
    <location>
        <begin position="150"/>
        <end position="159"/>
    </location>
</feature>
<protein>
    <submittedName>
        <fullName evidence="2">Uncharacterized protein</fullName>
    </submittedName>
</protein>